<dbReference type="KEGG" id="osn:115216740"/>
<dbReference type="RefSeq" id="XP_036362474.1">
    <property type="nucleotide sequence ID" value="XM_036506581.1"/>
</dbReference>
<keyword evidence="3" id="KW-0677">Repeat</keyword>
<evidence type="ECO:0000256" key="1">
    <source>
        <dbReference type="ARBA" id="ARBA00022614"/>
    </source>
</evidence>
<feature type="signal peptide" evidence="4">
    <location>
        <begin position="1"/>
        <end position="23"/>
    </location>
</feature>
<evidence type="ECO:0000256" key="2">
    <source>
        <dbReference type="ARBA" id="ARBA00022729"/>
    </source>
</evidence>
<dbReference type="SMART" id="SM00365">
    <property type="entry name" value="LRR_SD22"/>
    <property type="match status" value="5"/>
</dbReference>
<dbReference type="PANTHER" id="PTHR24373">
    <property type="entry name" value="SLIT RELATED LEUCINE-RICH REPEAT NEURONAL PROTEIN"/>
    <property type="match status" value="1"/>
</dbReference>
<proteinExistence type="predicted"/>
<keyword evidence="2 4" id="KW-0732">Signal</keyword>
<organism evidence="5 6">
    <name type="scientific">Octopus sinensis</name>
    <name type="common">East Asian common octopus</name>
    <dbReference type="NCBI Taxonomy" id="2607531"/>
    <lineage>
        <taxon>Eukaryota</taxon>
        <taxon>Metazoa</taxon>
        <taxon>Spiralia</taxon>
        <taxon>Lophotrochozoa</taxon>
        <taxon>Mollusca</taxon>
        <taxon>Cephalopoda</taxon>
        <taxon>Coleoidea</taxon>
        <taxon>Octopodiformes</taxon>
        <taxon>Octopoda</taxon>
        <taxon>Incirrata</taxon>
        <taxon>Octopodidae</taxon>
        <taxon>Octopus</taxon>
    </lineage>
</organism>
<dbReference type="Pfam" id="PF13855">
    <property type="entry name" value="LRR_8"/>
    <property type="match status" value="2"/>
</dbReference>
<sequence>MNAVLLFTWLGLVGSVLVARVWSGSVLECPSTFPCNCSVAVDKMTLDFLLMVNCSSRGLSKFPELKFHDKSKVRLIDFRNNSLGTIPPNAFPNIKIEILDFSYSENLTIHKHALQPIRDYLQKIILVEMGINFQEQLYFLHDMIQLRELVLDKNGGWLIPFPGGYFRGLRLLSLNKLSLKSCGIFRISWGAFVELDQLQELDLSKNFLTKIPSEISRLRKLRKLVLNSNQINTIPENTFQNLKDLRELYLVSNQLLSTTSIHKNSFGGLANSLRLIDFSNNDMPAVPIHGLKYMDSLETLILSDNRISYLANDSFNGTFRLKTLDISGNRIEIEEDMFSGLEDSLVTLYMKNTKLDHMPVKALKHLRKLTFIDVSYNNFQNIDEEFFRGLKARNIVMRSMRIRRISPKAFKILKRPIVFDIAGNKVDDVTFVVQAPQCTFYELNLSENPIDCSCKVERIINSGSVEHLNGSCYTPANYHGYKLNESFGLTLKKTCGSTERIFCDWQDESKASRGMMSRAILNCLVTLSVILAIITDS</sequence>
<dbReference type="PROSITE" id="PS51450">
    <property type="entry name" value="LRR"/>
    <property type="match status" value="3"/>
</dbReference>
<dbReference type="InterPro" id="IPR003591">
    <property type="entry name" value="Leu-rich_rpt_typical-subtyp"/>
</dbReference>
<dbReference type="RefSeq" id="XP_029642149.1">
    <property type="nucleotide sequence ID" value="XM_029786289.2"/>
</dbReference>
<gene>
    <name evidence="6 7 8" type="primary">LOC115216740</name>
</gene>
<evidence type="ECO:0000313" key="7">
    <source>
        <dbReference type="RefSeq" id="XP_036362474.1"/>
    </source>
</evidence>
<protein>
    <submittedName>
        <fullName evidence="6 7">Chaoptin</fullName>
    </submittedName>
</protein>
<dbReference type="InterPro" id="IPR001611">
    <property type="entry name" value="Leu-rich_rpt"/>
</dbReference>
<dbReference type="InterPro" id="IPR050328">
    <property type="entry name" value="Dev_Immune_Receptor"/>
</dbReference>
<dbReference type="Proteomes" id="UP000515154">
    <property type="component" value="Linkage group LG10"/>
</dbReference>
<dbReference type="SMART" id="SM00369">
    <property type="entry name" value="LRR_TYP"/>
    <property type="match status" value="6"/>
</dbReference>
<dbReference type="PANTHER" id="PTHR24373:SF275">
    <property type="entry name" value="TIR DOMAIN-CONTAINING PROTEIN"/>
    <property type="match status" value="1"/>
</dbReference>
<feature type="chain" id="PRO_5045019698" evidence="4">
    <location>
        <begin position="24"/>
        <end position="537"/>
    </location>
</feature>
<keyword evidence="5" id="KW-1185">Reference proteome</keyword>
<dbReference type="RefSeq" id="XP_036362475.1">
    <property type="nucleotide sequence ID" value="XM_036506582.1"/>
</dbReference>
<evidence type="ECO:0000313" key="5">
    <source>
        <dbReference type="Proteomes" id="UP000515154"/>
    </source>
</evidence>
<evidence type="ECO:0000256" key="4">
    <source>
        <dbReference type="SAM" id="SignalP"/>
    </source>
</evidence>
<dbReference type="Gene3D" id="3.80.10.10">
    <property type="entry name" value="Ribonuclease Inhibitor"/>
    <property type="match status" value="3"/>
</dbReference>
<evidence type="ECO:0000256" key="3">
    <source>
        <dbReference type="ARBA" id="ARBA00022737"/>
    </source>
</evidence>
<evidence type="ECO:0000313" key="8">
    <source>
        <dbReference type="RefSeq" id="XP_036362475.1"/>
    </source>
</evidence>
<name>A0A6P7SV95_9MOLL</name>
<dbReference type="InterPro" id="IPR032675">
    <property type="entry name" value="LRR_dom_sf"/>
</dbReference>
<reference evidence="6 7" key="1">
    <citation type="submission" date="2025-08" db="UniProtKB">
        <authorList>
            <consortium name="RefSeq"/>
        </authorList>
    </citation>
    <scope>IDENTIFICATION</scope>
</reference>
<evidence type="ECO:0000313" key="6">
    <source>
        <dbReference type="RefSeq" id="XP_029642149.1"/>
    </source>
</evidence>
<dbReference type="SUPFAM" id="SSF52058">
    <property type="entry name" value="L domain-like"/>
    <property type="match status" value="2"/>
</dbReference>
<dbReference type="AlphaFoldDB" id="A0A6P7SV95"/>
<accession>A0A6P7SV95</accession>
<keyword evidence="1" id="KW-0433">Leucine-rich repeat</keyword>